<gene>
    <name evidence="3" type="ORF">I601_1939</name>
</gene>
<evidence type="ECO:0000256" key="1">
    <source>
        <dbReference type="SAM" id="MobiDB-lite"/>
    </source>
</evidence>
<feature type="transmembrane region" description="Helical" evidence="2">
    <location>
        <begin position="449"/>
        <end position="470"/>
    </location>
</feature>
<organism evidence="3 4">
    <name type="scientific">Nocardioides dokdonensis FR1436</name>
    <dbReference type="NCBI Taxonomy" id="1300347"/>
    <lineage>
        <taxon>Bacteria</taxon>
        <taxon>Bacillati</taxon>
        <taxon>Actinomycetota</taxon>
        <taxon>Actinomycetes</taxon>
        <taxon>Propionibacteriales</taxon>
        <taxon>Nocardioidaceae</taxon>
        <taxon>Nocardioides</taxon>
    </lineage>
</organism>
<dbReference type="EMBL" id="CP015079">
    <property type="protein sequence ID" value="ANH38369.1"/>
    <property type="molecule type" value="Genomic_DNA"/>
</dbReference>
<dbReference type="Proteomes" id="UP000077868">
    <property type="component" value="Chromosome"/>
</dbReference>
<keyword evidence="2" id="KW-1133">Transmembrane helix</keyword>
<feature type="transmembrane region" description="Helical" evidence="2">
    <location>
        <begin position="126"/>
        <end position="145"/>
    </location>
</feature>
<feature type="compositionally biased region" description="Pro residues" evidence="1">
    <location>
        <begin position="17"/>
        <end position="38"/>
    </location>
</feature>
<evidence type="ECO:0000313" key="3">
    <source>
        <dbReference type="EMBL" id="ANH38369.1"/>
    </source>
</evidence>
<name>A0A1A9GJ97_9ACTN</name>
<feature type="transmembrane region" description="Helical" evidence="2">
    <location>
        <begin position="302"/>
        <end position="323"/>
    </location>
</feature>
<feature type="transmembrane region" description="Helical" evidence="2">
    <location>
        <begin position="93"/>
        <end position="114"/>
    </location>
</feature>
<reference evidence="3 4" key="1">
    <citation type="submission" date="2016-03" db="EMBL/GenBank/DDBJ databases">
        <title>Complete genome sequence of a soil Actinobacterium, Nocardioides dokdonensis FR1436.</title>
        <authorList>
            <person name="Kwon S.-K."/>
            <person name="Kim K."/>
            <person name="Kim J.F."/>
        </authorList>
    </citation>
    <scope>NUCLEOTIDE SEQUENCE [LARGE SCALE GENOMIC DNA]</scope>
    <source>
        <strain evidence="3 4">FR1436</strain>
    </source>
</reference>
<feature type="transmembrane region" description="Helical" evidence="2">
    <location>
        <begin position="166"/>
        <end position="184"/>
    </location>
</feature>
<evidence type="ECO:0000256" key="2">
    <source>
        <dbReference type="SAM" id="Phobius"/>
    </source>
</evidence>
<dbReference type="AlphaFoldDB" id="A0A1A9GJ97"/>
<feature type="transmembrane region" description="Helical" evidence="2">
    <location>
        <begin position="57"/>
        <end position="81"/>
    </location>
</feature>
<keyword evidence="2" id="KW-0812">Transmembrane</keyword>
<proteinExistence type="predicted"/>
<keyword evidence="4" id="KW-1185">Reference proteome</keyword>
<dbReference type="KEGG" id="ndk:I601_1939"/>
<dbReference type="STRING" id="1300347.I601_1939"/>
<feature type="region of interest" description="Disordered" evidence="1">
    <location>
        <begin position="14"/>
        <end position="41"/>
    </location>
</feature>
<feature type="transmembrane region" description="Helical" evidence="2">
    <location>
        <begin position="196"/>
        <end position="215"/>
    </location>
</feature>
<protein>
    <submittedName>
        <fullName evidence="3">Uncharacterized protein</fullName>
    </submittedName>
</protein>
<accession>A0A1A9GJ97</accession>
<keyword evidence="2" id="KW-0472">Membrane</keyword>
<feature type="transmembrane region" description="Helical" evidence="2">
    <location>
        <begin position="236"/>
        <end position="258"/>
    </location>
</feature>
<sequence>MAARRLDSFTLRLVLPTDPPTGPPPPPPTAAPTGPPPSTGVTPAALLAEARTAAVPALLGLAVALGAAVLVTVVVLLGFAIAGDSPSGIDDELGNVTVLFFLPFQVLGLGLLGTLGLTESGVHASLYAPVYWVTGAFVVTTAVLARRAELRAAVPTTTLERVRSGAIVGLALGVVLLPLMRLLAMRANGTLSHTASPTLFIGTTLLTLGALWAGRWSARGRWHRAVDLDLVVALRLMWSVLIGWLVVAVPVAAILALVGEGPDATVTVLAAGPTAAIYLLELAHLGAVSGAGETYFVWSESILLGGILTVAALVSTLLVSVAWHRRRVRPAGADAWSWAVLPLAGLVAGLIAWLAGLVVVGGGIEGFGGQAVIAPAFWSMFVLAVWALAAEGLSRTVAPALSPGLPAPIARLLDHPRPLHEGDPTDQPGGERAEPRVRTPEERRRDRRLVLIGVGVVASLAVLAIGYRVVDSTFFGPEKQAEAYLDAVVDADLDKAQELAPFDYEPEGLAFAVSFGDEDTRTDLFTREIYEATEERITGYEILSTDVSGDRAELEVRLEGLSGEPTVDLTLYRDGRSFGLFTDWVVGDAGLAQVGSSYGETDSIGVNGIMVETDPEADQWLLPGTYDIDPYADDPFLQADVDPVVVEPGAGYASIGVSSSAEPTEEFRAQLDDQVGAYLEECMASTELEPEGCPQSTYSFGDGVRKVEWTLTRAPDTSDLYLSGEFPETLYLSDGEAAVTYEADESYGFGPKDFQPQEDTSYLSLQVEVDVDGDELVVTFEP</sequence>
<feature type="transmembrane region" description="Helical" evidence="2">
    <location>
        <begin position="367"/>
        <end position="389"/>
    </location>
</feature>
<dbReference type="PATRIC" id="fig|1300347.3.peg.1940"/>
<feature type="region of interest" description="Disordered" evidence="1">
    <location>
        <begin position="416"/>
        <end position="441"/>
    </location>
</feature>
<feature type="transmembrane region" description="Helical" evidence="2">
    <location>
        <begin position="335"/>
        <end position="361"/>
    </location>
</feature>
<evidence type="ECO:0000313" key="4">
    <source>
        <dbReference type="Proteomes" id="UP000077868"/>
    </source>
</evidence>